<accession>A0ABU9N1R3</accession>
<feature type="chain" id="PRO_5047064119" evidence="1">
    <location>
        <begin position="22"/>
        <end position="161"/>
    </location>
</feature>
<reference evidence="2 3" key="1">
    <citation type="submission" date="2024-03" db="EMBL/GenBank/DDBJ databases">
        <title>Pseudoalteromonas qingdaonensis sp. nov., isolated from the intestines of marine benthic organisms.</title>
        <authorList>
            <person name="Lin X."/>
            <person name="Fang S."/>
            <person name="Hu X."/>
        </authorList>
    </citation>
    <scope>NUCLEOTIDE SEQUENCE [LARGE SCALE GENOMIC DNA]</scope>
    <source>
        <strain evidence="2 3">YIC-827</strain>
    </source>
</reference>
<evidence type="ECO:0000313" key="3">
    <source>
        <dbReference type="Proteomes" id="UP001447008"/>
    </source>
</evidence>
<dbReference type="Pfam" id="PF04214">
    <property type="entry name" value="DUF411"/>
    <property type="match status" value="1"/>
</dbReference>
<evidence type="ECO:0000256" key="1">
    <source>
        <dbReference type="SAM" id="SignalP"/>
    </source>
</evidence>
<dbReference type="InterPro" id="IPR007332">
    <property type="entry name" value="DUF411"/>
</dbReference>
<sequence>MIKKYLKIAALLLLLPNLVNANEGNKGEDILELLVYKTPTCGCCTKWITHIESAGFITYAKDYQDISPIKAKLGIAANYRSCHSAVSRDGFAFEGHVPAKFIRQFLKEEHADAIGLSVPAMPLGSPGMEVGDRFMPYEVLILYKDGSSKVYAEVKTYEEQF</sequence>
<feature type="signal peptide" evidence="1">
    <location>
        <begin position="1"/>
        <end position="21"/>
    </location>
</feature>
<organism evidence="2 3">
    <name type="scientific">Pseudoalteromonas qingdaonensis</name>
    <dbReference type="NCBI Taxonomy" id="3131913"/>
    <lineage>
        <taxon>Bacteria</taxon>
        <taxon>Pseudomonadati</taxon>
        <taxon>Pseudomonadota</taxon>
        <taxon>Gammaproteobacteria</taxon>
        <taxon>Alteromonadales</taxon>
        <taxon>Pseudoalteromonadaceae</taxon>
        <taxon>Pseudoalteromonas</taxon>
    </lineage>
</organism>
<keyword evidence="1" id="KW-0732">Signal</keyword>
<gene>
    <name evidence="2" type="ORF">WCN91_12465</name>
</gene>
<keyword evidence="3" id="KW-1185">Reference proteome</keyword>
<dbReference type="EMBL" id="JBCGCU010000015">
    <property type="protein sequence ID" value="MEM0516215.1"/>
    <property type="molecule type" value="Genomic_DNA"/>
</dbReference>
<dbReference type="Proteomes" id="UP001447008">
    <property type="component" value="Unassembled WGS sequence"/>
</dbReference>
<proteinExistence type="predicted"/>
<comment type="caution">
    <text evidence="2">The sequence shown here is derived from an EMBL/GenBank/DDBJ whole genome shotgun (WGS) entry which is preliminary data.</text>
</comment>
<protein>
    <submittedName>
        <fullName evidence="2">DUF411 domain-containing protein</fullName>
    </submittedName>
</protein>
<name>A0ABU9N1R3_9GAMM</name>
<dbReference type="RefSeq" id="WP_342679526.1">
    <property type="nucleotide sequence ID" value="NZ_JBCGCU010000015.1"/>
</dbReference>
<evidence type="ECO:0000313" key="2">
    <source>
        <dbReference type="EMBL" id="MEM0516215.1"/>
    </source>
</evidence>